<dbReference type="HOGENOM" id="CLU_2652646_0_0_10"/>
<feature type="chain" id="PRO_5002417053" evidence="1">
    <location>
        <begin position="37"/>
        <end position="76"/>
    </location>
</feature>
<dbReference type="EMBL" id="CP010429">
    <property type="protein sequence ID" value="AKD56018.1"/>
    <property type="molecule type" value="Genomic_DNA"/>
</dbReference>
<dbReference type="Proteomes" id="UP000033054">
    <property type="component" value="Chromosome"/>
</dbReference>
<protein>
    <submittedName>
        <fullName evidence="2">Uncharacterized protein</fullName>
    </submittedName>
</protein>
<evidence type="ECO:0000256" key="1">
    <source>
        <dbReference type="SAM" id="SignalP"/>
    </source>
</evidence>
<feature type="signal peptide" evidence="1">
    <location>
        <begin position="1"/>
        <end position="36"/>
    </location>
</feature>
<evidence type="ECO:0000313" key="2">
    <source>
        <dbReference type="EMBL" id="AKD56018.1"/>
    </source>
</evidence>
<dbReference type="AlphaFoldDB" id="A0A0E3ZWV9"/>
<evidence type="ECO:0000313" key="3">
    <source>
        <dbReference type="Proteomes" id="UP000033054"/>
    </source>
</evidence>
<dbReference type="STRING" id="1379870.SD10_15000"/>
<dbReference type="PATRIC" id="fig|1379870.5.peg.3259"/>
<name>A0A0E3ZWV9_9BACT</name>
<keyword evidence="1" id="KW-0732">Signal</keyword>
<dbReference type="KEGG" id="srd:SD10_15000"/>
<proteinExistence type="predicted"/>
<sequence>MYNGRPDKTLPAMRPKRVRFACLMAIFLLSFSGLLAACGQETKTKTATVPVDTTIVDDDTLEVDDVSKPKQTEHAR</sequence>
<organism evidence="2 3">
    <name type="scientific">Spirosoma radiotolerans</name>
    <dbReference type="NCBI Taxonomy" id="1379870"/>
    <lineage>
        <taxon>Bacteria</taxon>
        <taxon>Pseudomonadati</taxon>
        <taxon>Bacteroidota</taxon>
        <taxon>Cytophagia</taxon>
        <taxon>Cytophagales</taxon>
        <taxon>Cytophagaceae</taxon>
        <taxon>Spirosoma</taxon>
    </lineage>
</organism>
<gene>
    <name evidence="2" type="ORF">SD10_15000</name>
</gene>
<keyword evidence="3" id="KW-1185">Reference proteome</keyword>
<accession>A0A0E3ZWV9</accession>
<reference evidence="2 3" key="1">
    <citation type="journal article" date="2014" name="Curr. Microbiol.">
        <title>Spirosoma radiotolerans sp. nov., a gamma-radiation-resistant bacterium isolated from gamma ray-irradiated soil.</title>
        <authorList>
            <person name="Lee J.J."/>
            <person name="Srinivasan S."/>
            <person name="Lim S."/>
            <person name="Joe M."/>
            <person name="Im S."/>
            <person name="Bae S.I."/>
            <person name="Park K.R."/>
            <person name="Han J.H."/>
            <person name="Park S.H."/>
            <person name="Joo B.M."/>
            <person name="Park S.J."/>
            <person name="Kim M.K."/>
        </authorList>
    </citation>
    <scope>NUCLEOTIDE SEQUENCE [LARGE SCALE GENOMIC DNA]</scope>
    <source>
        <strain evidence="2 3">DG5A</strain>
    </source>
</reference>